<proteinExistence type="predicted"/>
<dbReference type="Proteomes" id="UP000242188">
    <property type="component" value="Unassembled WGS sequence"/>
</dbReference>
<feature type="region of interest" description="Disordered" evidence="2">
    <location>
        <begin position="1013"/>
        <end position="1033"/>
    </location>
</feature>
<keyword evidence="1" id="KW-0539">Nucleus</keyword>
<feature type="region of interest" description="Disordered" evidence="2">
    <location>
        <begin position="922"/>
        <end position="952"/>
    </location>
</feature>
<feature type="compositionally biased region" description="Basic and acidic residues" evidence="2">
    <location>
        <begin position="624"/>
        <end position="645"/>
    </location>
</feature>
<feature type="region of interest" description="Disordered" evidence="2">
    <location>
        <begin position="1049"/>
        <end position="1080"/>
    </location>
</feature>
<feature type="region of interest" description="Disordered" evidence="2">
    <location>
        <begin position="185"/>
        <end position="292"/>
    </location>
</feature>
<dbReference type="SUPFAM" id="SSF47095">
    <property type="entry name" value="HMG-box"/>
    <property type="match status" value="1"/>
</dbReference>
<dbReference type="InterPro" id="IPR036910">
    <property type="entry name" value="HMG_box_dom_sf"/>
</dbReference>
<evidence type="ECO:0000259" key="3">
    <source>
        <dbReference type="PROSITE" id="PS50118"/>
    </source>
</evidence>
<feature type="compositionally biased region" description="Polar residues" evidence="2">
    <location>
        <begin position="1053"/>
        <end position="1080"/>
    </location>
</feature>
<evidence type="ECO:0000256" key="2">
    <source>
        <dbReference type="SAM" id="MobiDB-lite"/>
    </source>
</evidence>
<feature type="compositionally biased region" description="Polar residues" evidence="2">
    <location>
        <begin position="646"/>
        <end position="659"/>
    </location>
</feature>
<feature type="compositionally biased region" description="Basic and acidic residues" evidence="2">
    <location>
        <begin position="1383"/>
        <end position="1394"/>
    </location>
</feature>
<name>A0A210PE41_MIZYE</name>
<feature type="region of interest" description="Disordered" evidence="2">
    <location>
        <begin position="1794"/>
        <end position="1816"/>
    </location>
</feature>
<feature type="compositionally biased region" description="Low complexity" evidence="2">
    <location>
        <begin position="149"/>
        <end position="159"/>
    </location>
</feature>
<dbReference type="GO" id="GO:0003677">
    <property type="term" value="F:DNA binding"/>
    <property type="evidence" value="ECO:0007669"/>
    <property type="project" value="UniProtKB-UniRule"/>
</dbReference>
<feature type="compositionally biased region" description="Basic and acidic residues" evidence="2">
    <location>
        <begin position="823"/>
        <end position="833"/>
    </location>
</feature>
<organism evidence="4 5">
    <name type="scientific">Mizuhopecten yessoensis</name>
    <name type="common">Japanese scallop</name>
    <name type="synonym">Patinopecten yessoensis</name>
    <dbReference type="NCBI Taxonomy" id="6573"/>
    <lineage>
        <taxon>Eukaryota</taxon>
        <taxon>Metazoa</taxon>
        <taxon>Spiralia</taxon>
        <taxon>Lophotrochozoa</taxon>
        <taxon>Mollusca</taxon>
        <taxon>Bivalvia</taxon>
        <taxon>Autobranchia</taxon>
        <taxon>Pteriomorphia</taxon>
        <taxon>Pectinida</taxon>
        <taxon>Pectinoidea</taxon>
        <taxon>Pectinidae</taxon>
        <taxon>Mizuhopecten</taxon>
    </lineage>
</organism>
<feature type="region of interest" description="Disordered" evidence="2">
    <location>
        <begin position="368"/>
        <end position="508"/>
    </location>
</feature>
<feature type="compositionally biased region" description="Polar residues" evidence="2">
    <location>
        <begin position="689"/>
        <end position="701"/>
    </location>
</feature>
<feature type="compositionally biased region" description="Acidic residues" evidence="2">
    <location>
        <begin position="495"/>
        <end position="505"/>
    </location>
</feature>
<feature type="compositionally biased region" description="Basic and acidic residues" evidence="2">
    <location>
        <begin position="1283"/>
        <end position="1295"/>
    </location>
</feature>
<protein>
    <recommendedName>
        <fullName evidence="3">HMG box domain-containing protein</fullName>
    </recommendedName>
</protein>
<feature type="region of interest" description="Disordered" evidence="2">
    <location>
        <begin position="624"/>
        <end position="717"/>
    </location>
</feature>
<feature type="compositionally biased region" description="Basic and acidic residues" evidence="2">
    <location>
        <begin position="392"/>
        <end position="409"/>
    </location>
</feature>
<feature type="compositionally biased region" description="Polar residues" evidence="2">
    <location>
        <begin position="669"/>
        <end position="681"/>
    </location>
</feature>
<reference evidence="4 5" key="1">
    <citation type="journal article" date="2017" name="Nat. Ecol. Evol.">
        <title>Scallop genome provides insights into evolution of bilaterian karyotype and development.</title>
        <authorList>
            <person name="Wang S."/>
            <person name="Zhang J."/>
            <person name="Jiao W."/>
            <person name="Li J."/>
            <person name="Xun X."/>
            <person name="Sun Y."/>
            <person name="Guo X."/>
            <person name="Huan P."/>
            <person name="Dong B."/>
            <person name="Zhang L."/>
            <person name="Hu X."/>
            <person name="Sun X."/>
            <person name="Wang J."/>
            <person name="Zhao C."/>
            <person name="Wang Y."/>
            <person name="Wang D."/>
            <person name="Huang X."/>
            <person name="Wang R."/>
            <person name="Lv J."/>
            <person name="Li Y."/>
            <person name="Zhang Z."/>
            <person name="Liu B."/>
            <person name="Lu W."/>
            <person name="Hui Y."/>
            <person name="Liang J."/>
            <person name="Zhou Z."/>
            <person name="Hou R."/>
            <person name="Li X."/>
            <person name="Liu Y."/>
            <person name="Li H."/>
            <person name="Ning X."/>
            <person name="Lin Y."/>
            <person name="Zhao L."/>
            <person name="Xing Q."/>
            <person name="Dou J."/>
            <person name="Li Y."/>
            <person name="Mao J."/>
            <person name="Guo H."/>
            <person name="Dou H."/>
            <person name="Li T."/>
            <person name="Mu C."/>
            <person name="Jiang W."/>
            <person name="Fu Q."/>
            <person name="Fu X."/>
            <person name="Miao Y."/>
            <person name="Liu J."/>
            <person name="Yu Q."/>
            <person name="Li R."/>
            <person name="Liao H."/>
            <person name="Li X."/>
            <person name="Kong Y."/>
            <person name="Jiang Z."/>
            <person name="Chourrout D."/>
            <person name="Li R."/>
            <person name="Bao Z."/>
        </authorList>
    </citation>
    <scope>NUCLEOTIDE SEQUENCE [LARGE SCALE GENOMIC DNA]</scope>
    <source>
        <strain evidence="4 5">PY_sf001</strain>
    </source>
</reference>
<evidence type="ECO:0000313" key="5">
    <source>
        <dbReference type="Proteomes" id="UP000242188"/>
    </source>
</evidence>
<sequence length="1860" mass="209861">MSRERSNGKSDYLSDNGIKHILRSGIKNVATEKHSLVQQAHKSEEMNKCKTDVINIKTPSKSTKSPLVKGTRPLRSEKPSTTSKCSASIFKTHGSPSEKHVSYRRSPRRKTSQVTDFSCEKDYNHETYTVTKISTSSVDPKVISKGKVLVKSSSRGSKSNQSCYQVSHKTQTKVCTNIKQEAVSAVQRRKKCSSESSSRIRRRSSSPVKPCSNVVKRASPSPDKHHSPRSSRRNTFPPVPLRISPRRKSPVKYSYGSIRSPKRKRKAYNIRKASVSPDKSTAGRTHNKDIGRYLGNQSPVLYGIRSQGSPECSVIKTRASSSPIKARLPSVKQENSSSKLKTKWDSGKNSQMIHSVTLKTEFKCNLKSEKHNTQKSSCRESDSALSSMSPQKIERSATERELRKIRDYWSPKQTETNTARILRNGRSLDASPSPNTKGVRIKQEPVSESENHGQQNYVGSPPLTSKGGQWTSSVRREIQFGDIGRNTARRKYESTTEEEDEDEDSLSIPRRKKLRSEVKNDELWEGLQIQRFKRLTPKKEKVETQTHLNTNVQQVGPCGTSVKGDIYSETVTIKPTNNIMQCPEAVTDFDFTKVIVKKERFDYEDEEDSYGVDDESDDQTLKTVNDHHTLPNAKAEKCHNFKSEHTSGYSDMSTNVNDLSTKDEMSNRPAKSNQHPENNGQPIERVENPTDNVISSRTYINEPSKFDDSDNEDMYGLDSKDFQFQTDTSKESQQCNSSSYSCVLDLECDTSISQTVDSEKELEDTFMYYDLPSPSELEQAQPSIEFHQDDDSPHSFAGEQTTEKALQKEQSADFKTKTNKIQENQKKTLVVRDEDNDSTDTGTGCDTELGSDEELTTEVQNDVESGLVSHTSLVVHADVVKEEPTDDNILHGKLHTLTDARAENEESSGKASLKDQIDAITDSDTSTNKELSVHNAEGDATKRTSTSEMGVRWAEESSLIGEETGDKKGGELLKDASPVKSVMQRDRTLVGCGVPEDIPSTVAAMTTPIKCRRPLTEGTTPKRSVRLQERRENTPSKWNEEYVFTPLRRVDESQTVGREQRTSTSTQSDVKTTDPSQTKDILNAQREKDNMTEQGEIVCPSCSDDSVSAPNKKDEMFLDSSPKMQDTGIEISPCNTQRTIISTSSEQTTTGESHLVSSDGRPPLKIRVKKSLDGTTRIVASPSSKSAILNMCPDNTELVLTPCDKKVKKKIIPMRSLLKPNLVLKKCFSPSPTTKRKRSRAPEVSPVEPDDKTSDQSNKKKKEEAPKCNGRDSSRRQQSHVSTKVEKIPPERAGKRKLDDADDLLKNVKVGKHASILWLSENRRHFLLKHDESSPSEIDNMLSDAWKNLGEKERLKYYQRASAATRDENKHSDAKSRQRQLSGKKDRFLPDKDGKMSKKMLSFLSLSPMEQHEELRRWLRFFVYEVSPAEYAKLMADFKETVKDLKENQQKMKSISDLDIQTFYRKILFQKILDIQDKIVDIYHQKREKQDEIVKEGFDILTKRLIVGDDISFSNTVRSDDLQQVLLDLKLLENEKKVVVSGTPLKSKSYENVLEQLQECEHSAAVETPSTGSCSSRKSSPLPELPVADSRFANELLLSVKHQMLPQFEIFNLERDLENVHAWVSNGEIEENNAKEIFEKLSKFFEQESLLNHDINFWAPSLSSRRPVSAPSSVLTDCLLTDQFKMLARNPSVFGSGVKMLIDPSQLKPFMKGRNGQEFRPAPRIVQYPSTLLRYAHNTGDKNQNGHIRRRVSTSKYDKYKTQSLTGHLPVTVHYTGRPRYPISHSLPRMSQLSQIPAQPSPRTRWSAPSPQPSVTQMPRIMVKEPDSRYTSIIHRRIQNVEGGTVVRYTATSMGRQTSS</sequence>
<gene>
    <name evidence="4" type="ORF">KP79_PYT14141</name>
</gene>
<feature type="compositionally biased region" description="Basic and acidic residues" evidence="2">
    <location>
        <begin position="441"/>
        <end position="451"/>
    </location>
</feature>
<dbReference type="SMART" id="SM00398">
    <property type="entry name" value="HMG"/>
    <property type="match status" value="1"/>
</dbReference>
<feature type="domain" description="HMG box" evidence="3">
    <location>
        <begin position="1308"/>
        <end position="1379"/>
    </location>
</feature>
<feature type="region of interest" description="Disordered" evidence="2">
    <location>
        <begin position="39"/>
        <end position="116"/>
    </location>
</feature>
<dbReference type="OrthoDB" id="6096653at2759"/>
<feature type="compositionally biased region" description="Basic residues" evidence="2">
    <location>
        <begin position="260"/>
        <end position="269"/>
    </location>
</feature>
<feature type="DNA-binding region" description="HMG box" evidence="1">
    <location>
        <begin position="1308"/>
        <end position="1379"/>
    </location>
</feature>
<evidence type="ECO:0000256" key="1">
    <source>
        <dbReference type="PROSITE-ProRule" id="PRU00267"/>
    </source>
</evidence>
<dbReference type="CDD" id="cd00084">
    <property type="entry name" value="HMG-box_SF"/>
    <property type="match status" value="1"/>
</dbReference>
<feature type="compositionally biased region" description="Basic and acidic residues" evidence="2">
    <location>
        <begin position="1249"/>
        <end position="1275"/>
    </location>
</feature>
<feature type="region of interest" description="Disordered" evidence="2">
    <location>
        <begin position="785"/>
        <end position="854"/>
    </location>
</feature>
<feature type="region of interest" description="Disordered" evidence="2">
    <location>
        <begin position="149"/>
        <end position="170"/>
    </location>
</feature>
<keyword evidence="5" id="KW-1185">Reference proteome</keyword>
<dbReference type="Gene3D" id="1.10.30.10">
    <property type="entry name" value="High mobility group box domain"/>
    <property type="match status" value="1"/>
</dbReference>
<evidence type="ECO:0000313" key="4">
    <source>
        <dbReference type="EMBL" id="OWF34744.1"/>
    </source>
</evidence>
<feature type="region of interest" description="Disordered" evidence="2">
    <location>
        <begin position="329"/>
        <end position="348"/>
    </location>
</feature>
<feature type="region of interest" description="Disordered" evidence="2">
    <location>
        <begin position="1361"/>
        <end position="1394"/>
    </location>
</feature>
<feature type="compositionally biased region" description="Basic and acidic residues" evidence="2">
    <location>
        <begin position="39"/>
        <end position="51"/>
    </location>
</feature>
<dbReference type="PROSITE" id="PS50118">
    <property type="entry name" value="HMG_BOX_2"/>
    <property type="match status" value="1"/>
</dbReference>
<feature type="compositionally biased region" description="Basic and acidic residues" evidence="2">
    <location>
        <begin position="801"/>
        <end position="816"/>
    </location>
</feature>
<feature type="compositionally biased region" description="Basic and acidic residues" evidence="2">
    <location>
        <begin position="368"/>
        <end position="382"/>
    </location>
</feature>
<keyword evidence="1" id="KW-0238">DNA-binding</keyword>
<comment type="caution">
    <text evidence="4">The sequence shown here is derived from an EMBL/GenBank/DDBJ whole genome shotgun (WGS) entry which is preliminary data.</text>
</comment>
<feature type="region of interest" description="Disordered" evidence="2">
    <location>
        <begin position="1227"/>
        <end position="1295"/>
    </location>
</feature>
<feature type="compositionally biased region" description="Basic and acidic residues" evidence="2">
    <location>
        <begin position="1365"/>
        <end position="1376"/>
    </location>
</feature>
<feature type="compositionally biased region" description="Polar residues" evidence="2">
    <location>
        <begin position="160"/>
        <end position="170"/>
    </location>
</feature>
<dbReference type="Pfam" id="PF00505">
    <property type="entry name" value="HMG_box"/>
    <property type="match status" value="1"/>
</dbReference>
<dbReference type="EMBL" id="NEDP02076750">
    <property type="protein sequence ID" value="OWF34744.1"/>
    <property type="molecule type" value="Genomic_DNA"/>
</dbReference>
<feature type="compositionally biased region" description="Basic residues" evidence="2">
    <location>
        <begin position="102"/>
        <end position="111"/>
    </location>
</feature>
<dbReference type="GO" id="GO:0005634">
    <property type="term" value="C:nucleus"/>
    <property type="evidence" value="ECO:0007669"/>
    <property type="project" value="UniProtKB-UniRule"/>
</dbReference>
<feature type="compositionally biased region" description="Polar residues" evidence="2">
    <location>
        <begin position="452"/>
        <end position="473"/>
    </location>
</feature>
<accession>A0A210PE41</accession>
<dbReference type="InterPro" id="IPR009071">
    <property type="entry name" value="HMG_box_dom"/>
</dbReference>